<proteinExistence type="inferred from homology"/>
<dbReference type="GO" id="GO:0046656">
    <property type="term" value="P:folic acid biosynthetic process"/>
    <property type="evidence" value="ECO:0007669"/>
    <property type="project" value="UniProtKB-UniRule"/>
</dbReference>
<dbReference type="SMART" id="SM00905">
    <property type="entry name" value="FolB"/>
    <property type="match status" value="1"/>
</dbReference>
<dbReference type="SUPFAM" id="SSF55620">
    <property type="entry name" value="Tetrahydrobiopterin biosynthesis enzymes-like"/>
    <property type="match status" value="1"/>
</dbReference>
<name>A0A1D8IKM1_9GAMM</name>
<dbReference type="GO" id="GO:0016853">
    <property type="term" value="F:isomerase activity"/>
    <property type="evidence" value="ECO:0007669"/>
    <property type="project" value="UniProtKB-KW"/>
</dbReference>
<dbReference type="NCBIfam" id="TIGR00526">
    <property type="entry name" value="folB_dom"/>
    <property type="match status" value="1"/>
</dbReference>
<comment type="pathway">
    <text evidence="3 8">Cofactor biosynthesis; tetrahydrofolate biosynthesis; 2-amino-4-hydroxy-6-hydroxymethyl-7,8-dihydropteridine diphosphate from 7,8-dihydroneopterin triphosphate: step 3/4.</text>
</comment>
<sequence>MDRIFIQGLKVAAVIGVHEWERRITQTLCVDLSFAADVRRAAASDALEDTVDYAAVAARLRALGEEAAFGLVETFAERCAERVMTEFDVSWVRVGVTKDVALPGRTEVGVVIERGVPPESAP</sequence>
<dbReference type="GO" id="GO:0004150">
    <property type="term" value="F:dihydroneopterin aldolase activity"/>
    <property type="evidence" value="ECO:0007669"/>
    <property type="project" value="UniProtKB-UniRule"/>
</dbReference>
<dbReference type="Proteomes" id="UP000095401">
    <property type="component" value="Chromosome"/>
</dbReference>
<accession>A0A1D8IKM1</accession>
<evidence type="ECO:0000256" key="4">
    <source>
        <dbReference type="ARBA" id="ARBA00005708"/>
    </source>
</evidence>
<dbReference type="NCBIfam" id="TIGR00525">
    <property type="entry name" value="folB"/>
    <property type="match status" value="1"/>
</dbReference>
<dbReference type="FunFam" id="3.30.1130.10:FF:000002">
    <property type="entry name" value="7,8-dihydroneopterin aldolase"/>
    <property type="match status" value="1"/>
</dbReference>
<comment type="catalytic activity">
    <reaction evidence="1">
        <text>7,8-dihydroneopterin = 7,8-dihydromonapterin</text>
        <dbReference type="Rhea" id="RHEA:45328"/>
        <dbReference type="ChEBI" id="CHEBI:17001"/>
        <dbReference type="ChEBI" id="CHEBI:71175"/>
        <dbReference type="EC" id="5.1.99.8"/>
    </reaction>
</comment>
<dbReference type="InterPro" id="IPR043133">
    <property type="entry name" value="GTP-CH-I_C/QueF"/>
</dbReference>
<comment type="function">
    <text evidence="8">Catalyzes the conversion of 7,8-dihydroneopterin to 6-hydroxymethyl-7,8-dihydropterin.</text>
</comment>
<dbReference type="EMBL" id="CP017415">
    <property type="protein sequence ID" value="AOU97006.1"/>
    <property type="molecule type" value="Genomic_DNA"/>
</dbReference>
<dbReference type="CDD" id="cd00534">
    <property type="entry name" value="DHNA_DHNTPE"/>
    <property type="match status" value="1"/>
</dbReference>
<dbReference type="KEGG" id="aprs:BI364_02385"/>
<dbReference type="PANTHER" id="PTHR42844:SF1">
    <property type="entry name" value="DIHYDRONEOPTERIN ALDOLASE 1-RELATED"/>
    <property type="match status" value="1"/>
</dbReference>
<dbReference type="AlphaFoldDB" id="A0A1D8IKM1"/>
<keyword evidence="6" id="KW-0413">Isomerase</keyword>
<evidence type="ECO:0000256" key="2">
    <source>
        <dbReference type="ARBA" id="ARBA00001353"/>
    </source>
</evidence>
<evidence type="ECO:0000256" key="7">
    <source>
        <dbReference type="ARBA" id="ARBA00023239"/>
    </source>
</evidence>
<evidence type="ECO:0000256" key="3">
    <source>
        <dbReference type="ARBA" id="ARBA00005013"/>
    </source>
</evidence>
<evidence type="ECO:0000313" key="11">
    <source>
        <dbReference type="Proteomes" id="UP000095401"/>
    </source>
</evidence>
<dbReference type="GO" id="GO:0046654">
    <property type="term" value="P:tetrahydrofolate biosynthetic process"/>
    <property type="evidence" value="ECO:0007669"/>
    <property type="project" value="UniProtKB-UniRule"/>
</dbReference>
<dbReference type="PANTHER" id="PTHR42844">
    <property type="entry name" value="DIHYDRONEOPTERIN ALDOLASE 1-RELATED"/>
    <property type="match status" value="1"/>
</dbReference>
<dbReference type="InterPro" id="IPR006156">
    <property type="entry name" value="Dihydroneopterin_aldolase"/>
</dbReference>
<evidence type="ECO:0000256" key="5">
    <source>
        <dbReference type="ARBA" id="ARBA00022909"/>
    </source>
</evidence>
<protein>
    <recommendedName>
        <fullName evidence="8">7,8-dihydroneopterin aldolase</fullName>
        <ecNumber evidence="8">4.1.2.25</ecNumber>
    </recommendedName>
</protein>
<comment type="catalytic activity">
    <reaction evidence="2 8">
        <text>7,8-dihydroneopterin = 6-hydroxymethyl-7,8-dihydropterin + glycolaldehyde</text>
        <dbReference type="Rhea" id="RHEA:10540"/>
        <dbReference type="ChEBI" id="CHEBI:17001"/>
        <dbReference type="ChEBI" id="CHEBI:17071"/>
        <dbReference type="ChEBI" id="CHEBI:44841"/>
        <dbReference type="EC" id="4.1.2.25"/>
    </reaction>
</comment>
<keyword evidence="7 8" id="KW-0456">Lyase</keyword>
<keyword evidence="11" id="KW-1185">Reference proteome</keyword>
<keyword evidence="5 8" id="KW-0289">Folate biosynthesis</keyword>
<gene>
    <name evidence="10" type="ORF">BI364_02385</name>
</gene>
<dbReference type="Pfam" id="PF02152">
    <property type="entry name" value="FolB"/>
    <property type="match status" value="1"/>
</dbReference>
<comment type="similarity">
    <text evidence="4 8">Belongs to the DHNA family.</text>
</comment>
<reference evidence="11" key="1">
    <citation type="submission" date="2016-09" db="EMBL/GenBank/DDBJ databases">
        <title>Acidihalobacter prosperus F5.</title>
        <authorList>
            <person name="Khaleque H.N."/>
            <person name="Ramsay J.P."/>
            <person name="Kaksonen A.H."/>
            <person name="Boxall N.J."/>
            <person name="Watkin E.L.J."/>
        </authorList>
    </citation>
    <scope>NUCLEOTIDE SEQUENCE [LARGE SCALE GENOMIC DNA]</scope>
    <source>
        <strain evidence="11">F5</strain>
    </source>
</reference>
<evidence type="ECO:0000313" key="10">
    <source>
        <dbReference type="EMBL" id="AOU97006.1"/>
    </source>
</evidence>
<dbReference type="UniPathway" id="UPA00077">
    <property type="reaction ID" value="UER00154"/>
</dbReference>
<evidence type="ECO:0000256" key="8">
    <source>
        <dbReference type="RuleBase" id="RU362079"/>
    </source>
</evidence>
<evidence type="ECO:0000259" key="9">
    <source>
        <dbReference type="SMART" id="SM00905"/>
    </source>
</evidence>
<evidence type="ECO:0000256" key="6">
    <source>
        <dbReference type="ARBA" id="ARBA00023235"/>
    </source>
</evidence>
<dbReference type="RefSeq" id="WP_070077396.1">
    <property type="nucleotide sequence ID" value="NZ_CP017415.1"/>
</dbReference>
<dbReference type="EC" id="4.1.2.25" evidence="8"/>
<dbReference type="GO" id="GO:0005737">
    <property type="term" value="C:cytoplasm"/>
    <property type="evidence" value="ECO:0007669"/>
    <property type="project" value="TreeGrafter"/>
</dbReference>
<feature type="domain" description="Dihydroneopterin aldolase/epimerase" evidence="9">
    <location>
        <begin position="4"/>
        <end position="114"/>
    </location>
</feature>
<dbReference type="Gene3D" id="3.30.1130.10">
    <property type="match status" value="1"/>
</dbReference>
<evidence type="ECO:0000256" key="1">
    <source>
        <dbReference type="ARBA" id="ARBA00000693"/>
    </source>
</evidence>
<dbReference type="InterPro" id="IPR006157">
    <property type="entry name" value="FolB_dom"/>
</dbReference>
<organism evidence="10 11">
    <name type="scientific">Acidihalobacter yilgarnensis</name>
    <dbReference type="NCBI Taxonomy" id="2819280"/>
    <lineage>
        <taxon>Bacteria</taxon>
        <taxon>Pseudomonadati</taxon>
        <taxon>Pseudomonadota</taxon>
        <taxon>Gammaproteobacteria</taxon>
        <taxon>Chromatiales</taxon>
        <taxon>Ectothiorhodospiraceae</taxon>
        <taxon>Acidihalobacter</taxon>
    </lineage>
</organism>